<name>A0A4Y2LAQ2_ARAVE</name>
<protein>
    <submittedName>
        <fullName evidence="1">Uncharacterized protein</fullName>
    </submittedName>
</protein>
<sequence length="82" mass="9190">MSALKELSIRTNGIAHLQEEAFKPIWPQLDVFDARGNPLECDSTMEWLFNIRKEAGLILGTCEGPLGREGLDLEDFIESKGQ</sequence>
<dbReference type="Gene3D" id="3.80.10.10">
    <property type="entry name" value="Ribonuclease Inhibitor"/>
    <property type="match status" value="1"/>
</dbReference>
<evidence type="ECO:0000313" key="1">
    <source>
        <dbReference type="EMBL" id="GBN11469.1"/>
    </source>
</evidence>
<dbReference type="Proteomes" id="UP000499080">
    <property type="component" value="Unassembled WGS sequence"/>
</dbReference>
<organism evidence="1 2">
    <name type="scientific">Araneus ventricosus</name>
    <name type="common">Orbweaver spider</name>
    <name type="synonym">Epeira ventricosa</name>
    <dbReference type="NCBI Taxonomy" id="182803"/>
    <lineage>
        <taxon>Eukaryota</taxon>
        <taxon>Metazoa</taxon>
        <taxon>Ecdysozoa</taxon>
        <taxon>Arthropoda</taxon>
        <taxon>Chelicerata</taxon>
        <taxon>Arachnida</taxon>
        <taxon>Araneae</taxon>
        <taxon>Araneomorphae</taxon>
        <taxon>Entelegynae</taxon>
        <taxon>Araneoidea</taxon>
        <taxon>Araneidae</taxon>
        <taxon>Araneus</taxon>
    </lineage>
</organism>
<dbReference type="EMBL" id="BGPR01005579">
    <property type="protein sequence ID" value="GBN11469.1"/>
    <property type="molecule type" value="Genomic_DNA"/>
</dbReference>
<gene>
    <name evidence="1" type="ORF">AVEN_275427_1</name>
</gene>
<keyword evidence="2" id="KW-1185">Reference proteome</keyword>
<proteinExistence type="predicted"/>
<dbReference type="SUPFAM" id="SSF52058">
    <property type="entry name" value="L domain-like"/>
    <property type="match status" value="1"/>
</dbReference>
<dbReference type="AlphaFoldDB" id="A0A4Y2LAQ2"/>
<reference evidence="1 2" key="1">
    <citation type="journal article" date="2019" name="Sci. Rep.">
        <title>Orb-weaving spider Araneus ventricosus genome elucidates the spidroin gene catalogue.</title>
        <authorList>
            <person name="Kono N."/>
            <person name="Nakamura H."/>
            <person name="Ohtoshi R."/>
            <person name="Moran D.A.P."/>
            <person name="Shinohara A."/>
            <person name="Yoshida Y."/>
            <person name="Fujiwara M."/>
            <person name="Mori M."/>
            <person name="Tomita M."/>
            <person name="Arakawa K."/>
        </authorList>
    </citation>
    <scope>NUCLEOTIDE SEQUENCE [LARGE SCALE GENOMIC DNA]</scope>
</reference>
<evidence type="ECO:0000313" key="2">
    <source>
        <dbReference type="Proteomes" id="UP000499080"/>
    </source>
</evidence>
<dbReference type="InterPro" id="IPR032675">
    <property type="entry name" value="LRR_dom_sf"/>
</dbReference>
<accession>A0A4Y2LAQ2</accession>
<comment type="caution">
    <text evidence="1">The sequence shown here is derived from an EMBL/GenBank/DDBJ whole genome shotgun (WGS) entry which is preliminary data.</text>
</comment>
<dbReference type="OrthoDB" id="6427626at2759"/>